<accession>A0A2S2QZI0</accession>
<evidence type="ECO:0008006" key="2">
    <source>
        <dbReference type="Google" id="ProtNLM"/>
    </source>
</evidence>
<dbReference type="PANTHER" id="PTHR47481:SF7">
    <property type="entry name" value="CCHC-TYPE DOMAIN-CONTAINING PROTEIN"/>
    <property type="match status" value="1"/>
</dbReference>
<dbReference type="AlphaFoldDB" id="A0A2S2QZI0"/>
<name>A0A2S2QZI0_9HEMI</name>
<sequence length="218" mass="24985">MTVKFKAADLFDVVPGKSKKHVFTKFGIETEDDARRSYSVDFSIFKKAYNKAQKYIVTSVDEQPLQYIMNCDTAKIMWDKSLSVCEQKSDSSVTLIQQKFYSYVMNPDDNMASHISKLEGLSRKLKQLGEPISDSMLKTKNLMTLPENYKHFYSAWDSIPDTDKTLSNLSYRLMVEETRQIQGHEAQRDIAGSSAFSAKKTFVSYKEKNMKTGNSENQ</sequence>
<dbReference type="EMBL" id="GGMS01013922">
    <property type="protein sequence ID" value="MBY83125.1"/>
    <property type="molecule type" value="Transcribed_RNA"/>
</dbReference>
<reference evidence="1" key="1">
    <citation type="submission" date="2018-04" db="EMBL/GenBank/DDBJ databases">
        <title>Transcriptome assembly of Sipha flava.</title>
        <authorList>
            <person name="Scully E.D."/>
            <person name="Geib S.M."/>
            <person name="Palmer N.A."/>
            <person name="Koch K."/>
            <person name="Bradshaw J."/>
            <person name="Heng-Moss T."/>
            <person name="Sarath G."/>
        </authorList>
    </citation>
    <scope>NUCLEOTIDE SEQUENCE</scope>
</reference>
<organism evidence="1">
    <name type="scientific">Sipha flava</name>
    <name type="common">yellow sugarcane aphid</name>
    <dbReference type="NCBI Taxonomy" id="143950"/>
    <lineage>
        <taxon>Eukaryota</taxon>
        <taxon>Metazoa</taxon>
        <taxon>Ecdysozoa</taxon>
        <taxon>Arthropoda</taxon>
        <taxon>Hexapoda</taxon>
        <taxon>Insecta</taxon>
        <taxon>Pterygota</taxon>
        <taxon>Neoptera</taxon>
        <taxon>Paraneoptera</taxon>
        <taxon>Hemiptera</taxon>
        <taxon>Sternorrhyncha</taxon>
        <taxon>Aphidomorpha</taxon>
        <taxon>Aphidoidea</taxon>
        <taxon>Aphididae</taxon>
        <taxon>Sipha</taxon>
    </lineage>
</organism>
<dbReference type="Pfam" id="PF14223">
    <property type="entry name" value="Retrotran_gag_2"/>
    <property type="match status" value="1"/>
</dbReference>
<evidence type="ECO:0000313" key="1">
    <source>
        <dbReference type="EMBL" id="MBY83125.1"/>
    </source>
</evidence>
<gene>
    <name evidence="1" type="ORF">g.129240</name>
</gene>
<protein>
    <recommendedName>
        <fullName evidence="2">Copia protein</fullName>
    </recommendedName>
</protein>
<dbReference type="PANTHER" id="PTHR47481">
    <property type="match status" value="1"/>
</dbReference>
<proteinExistence type="predicted"/>